<dbReference type="PANTHER" id="PTHR37243">
    <property type="entry name" value="NEGATIVE REGULATOR OF SYSTEMIC ACQUIRED RESISTANCE SNI1"/>
    <property type="match status" value="1"/>
</dbReference>
<dbReference type="AlphaFoldDB" id="A0ABD1QGC2"/>
<evidence type="ECO:0000313" key="1">
    <source>
        <dbReference type="EMBL" id="KAL2475278.1"/>
    </source>
</evidence>
<keyword evidence="2" id="KW-1185">Reference proteome</keyword>
<accession>A0ABD1QGC2</accession>
<dbReference type="EMBL" id="JBFOLK010000011">
    <property type="protein sequence ID" value="KAL2475278.1"/>
    <property type="molecule type" value="Genomic_DNA"/>
</dbReference>
<protein>
    <submittedName>
        <fullName evidence="1">Uncharacterized protein</fullName>
    </submittedName>
</protein>
<sequence>MFEAVVQILRDDDSLDLVMGSYQLLVDLNQILDLLVLFRFPPVYLAKTEKSESSSSSNVISQLFVVQEAWSPFTFGLDSYNEKAVVYISFLSLTLFVVQHTASREYNLFVLMFHIISFY</sequence>
<reference evidence="2" key="1">
    <citation type="submission" date="2024-07" db="EMBL/GenBank/DDBJ databases">
        <title>Two chromosome-level genome assemblies of Korean endemic species Abeliophyllum distichum and Forsythia ovata (Oleaceae).</title>
        <authorList>
            <person name="Jang H."/>
        </authorList>
    </citation>
    <scope>NUCLEOTIDE SEQUENCE [LARGE SCALE GENOMIC DNA]</scope>
</reference>
<evidence type="ECO:0000313" key="2">
    <source>
        <dbReference type="Proteomes" id="UP001604336"/>
    </source>
</evidence>
<gene>
    <name evidence="1" type="ORF">Adt_36014</name>
</gene>
<proteinExistence type="predicted"/>
<name>A0ABD1QGC2_9LAMI</name>
<comment type="caution">
    <text evidence="1">The sequence shown here is derived from an EMBL/GenBank/DDBJ whole genome shotgun (WGS) entry which is preliminary data.</text>
</comment>
<dbReference type="Proteomes" id="UP001604336">
    <property type="component" value="Unassembled WGS sequence"/>
</dbReference>
<dbReference type="InterPro" id="IPR034561">
    <property type="entry name" value="SNI1"/>
</dbReference>
<dbReference type="PANTHER" id="PTHR37243:SF2">
    <property type="entry name" value="NEGATIVE REGULATOR OF SYSTEMIC ACQUIRED RESISTANCE SNI1"/>
    <property type="match status" value="1"/>
</dbReference>
<organism evidence="1 2">
    <name type="scientific">Abeliophyllum distichum</name>
    <dbReference type="NCBI Taxonomy" id="126358"/>
    <lineage>
        <taxon>Eukaryota</taxon>
        <taxon>Viridiplantae</taxon>
        <taxon>Streptophyta</taxon>
        <taxon>Embryophyta</taxon>
        <taxon>Tracheophyta</taxon>
        <taxon>Spermatophyta</taxon>
        <taxon>Magnoliopsida</taxon>
        <taxon>eudicotyledons</taxon>
        <taxon>Gunneridae</taxon>
        <taxon>Pentapetalae</taxon>
        <taxon>asterids</taxon>
        <taxon>lamiids</taxon>
        <taxon>Lamiales</taxon>
        <taxon>Oleaceae</taxon>
        <taxon>Forsythieae</taxon>
        <taxon>Abeliophyllum</taxon>
    </lineage>
</organism>